<feature type="region of interest" description="Disordered" evidence="1">
    <location>
        <begin position="474"/>
        <end position="521"/>
    </location>
</feature>
<organism evidence="2 3">
    <name type="scientific">Pleurostoma richardsiae</name>
    <dbReference type="NCBI Taxonomy" id="41990"/>
    <lineage>
        <taxon>Eukaryota</taxon>
        <taxon>Fungi</taxon>
        <taxon>Dikarya</taxon>
        <taxon>Ascomycota</taxon>
        <taxon>Pezizomycotina</taxon>
        <taxon>Sordariomycetes</taxon>
        <taxon>Sordariomycetidae</taxon>
        <taxon>Calosphaeriales</taxon>
        <taxon>Pleurostomataceae</taxon>
        <taxon>Pleurostoma</taxon>
    </lineage>
</organism>
<feature type="compositionally biased region" description="Polar residues" evidence="1">
    <location>
        <begin position="1"/>
        <end position="16"/>
    </location>
</feature>
<evidence type="ECO:0000256" key="1">
    <source>
        <dbReference type="SAM" id="MobiDB-lite"/>
    </source>
</evidence>
<keyword evidence="3" id="KW-1185">Reference proteome</keyword>
<accession>A0AA38RZJ2</accession>
<feature type="region of interest" description="Disordered" evidence="1">
    <location>
        <begin position="1"/>
        <end position="172"/>
    </location>
</feature>
<comment type="caution">
    <text evidence="2">The sequence shown here is derived from an EMBL/GenBank/DDBJ whole genome shotgun (WGS) entry which is preliminary data.</text>
</comment>
<feature type="compositionally biased region" description="Polar residues" evidence="1">
    <location>
        <begin position="490"/>
        <end position="521"/>
    </location>
</feature>
<dbReference type="Pfam" id="PF20162">
    <property type="entry name" value="Etd1"/>
    <property type="match status" value="1"/>
</dbReference>
<dbReference type="Proteomes" id="UP001174694">
    <property type="component" value="Unassembled WGS sequence"/>
</dbReference>
<reference evidence="2" key="1">
    <citation type="submission" date="2022-07" db="EMBL/GenBank/DDBJ databases">
        <title>Fungi with potential for degradation of polypropylene.</title>
        <authorList>
            <person name="Gostincar C."/>
        </authorList>
    </citation>
    <scope>NUCLEOTIDE SEQUENCE</scope>
    <source>
        <strain evidence="2">EXF-13308</strain>
    </source>
</reference>
<evidence type="ECO:0000313" key="2">
    <source>
        <dbReference type="EMBL" id="KAJ9151228.1"/>
    </source>
</evidence>
<gene>
    <name evidence="2" type="ORF">NKR23_g3095</name>
</gene>
<dbReference type="GO" id="GO:0005096">
    <property type="term" value="F:GTPase activator activity"/>
    <property type="evidence" value="ECO:0007669"/>
    <property type="project" value="InterPro"/>
</dbReference>
<dbReference type="AlphaFoldDB" id="A0AA38RZJ2"/>
<sequence length="521" mass="57440">MPHSRAVSNEGASTLAGSDLEGRDLTSGDDDDTDFKSDTMFDSLRTAGSTRIRAVETPIESMFDESPPSTAGNGKTKRLSIQEILGRPWDGDTRIMEEDEGIPTPSRGDPSFQGGINADDERQHQLDEALADLSRTIHGKQEMDLRGGRPANRKGPVSGHVRSQSVPVVPDPSEAAKCAPKFGTWGLGTKTASEDWDDDFEFEEVGSHDVGKSPVKTFSMVVPPSIQATQPTVKAHSGQIRELSLLVSSLKRLCRQGRELDLLDGPTEALWKEAENIIALASPDEESEDDADDDQSSLEFDSSMVDERFLDEGFDAASLDHIEEPFDVAEPNIPKTAVVKERQVVRRRSVFSPDDDIFGGHWPLADENKRPETPRTPERTREFHTPDGTVVASVMEAMQQHRATSSWTRRSPVKPSKAKLFFDTNSLQELVRRANTLFHTLSETVRRAELLTQSPAVTPKHERYRRADGSPAFTRVFTDPAASPPKRLPKSQSTNTVIPRTSIDSPASTGIGQRMQMMTVN</sequence>
<proteinExistence type="predicted"/>
<feature type="region of interest" description="Disordered" evidence="1">
    <location>
        <begin position="361"/>
        <end position="383"/>
    </location>
</feature>
<name>A0AA38RZJ2_9PEZI</name>
<dbReference type="InterPro" id="IPR045342">
    <property type="entry name" value="Etd1"/>
</dbReference>
<protein>
    <submittedName>
        <fullName evidence="2">Uncharacterized protein</fullName>
    </submittedName>
</protein>
<feature type="compositionally biased region" description="Basic and acidic residues" evidence="1">
    <location>
        <begin position="364"/>
        <end position="383"/>
    </location>
</feature>
<evidence type="ECO:0000313" key="3">
    <source>
        <dbReference type="Proteomes" id="UP001174694"/>
    </source>
</evidence>
<dbReference type="GO" id="GO:1902412">
    <property type="term" value="P:regulation of mitotic cytokinesis"/>
    <property type="evidence" value="ECO:0007669"/>
    <property type="project" value="InterPro"/>
</dbReference>
<dbReference type="EMBL" id="JANBVO010000006">
    <property type="protein sequence ID" value="KAJ9151228.1"/>
    <property type="molecule type" value="Genomic_DNA"/>
</dbReference>